<proteinExistence type="predicted"/>
<dbReference type="SUPFAM" id="SSF56784">
    <property type="entry name" value="HAD-like"/>
    <property type="match status" value="1"/>
</dbReference>
<dbReference type="Proteomes" id="UP000635565">
    <property type="component" value="Unassembled WGS sequence"/>
</dbReference>
<dbReference type="PRINTS" id="PR00413">
    <property type="entry name" value="HADHALOGNASE"/>
</dbReference>
<dbReference type="InterPro" id="IPR006439">
    <property type="entry name" value="HAD-SF_hydro_IA"/>
</dbReference>
<evidence type="ECO:0000313" key="3">
    <source>
        <dbReference type="Proteomes" id="UP000635565"/>
    </source>
</evidence>
<reference evidence="2 3" key="1">
    <citation type="journal article" date="2021" name="Int. J. Syst. Evol. Microbiol.">
        <title>Reticulibacter mediterranei gen. nov., sp. nov., within the new family Reticulibacteraceae fam. nov., and Ktedonospora formicarum gen. nov., sp. nov., Ktedonobacter robiniae sp. nov., Dictyobacter formicarum sp. nov. and Dictyobacter arantiisoli sp. nov., belonging to the class Ktedonobacteria.</title>
        <authorList>
            <person name="Yabe S."/>
            <person name="Zheng Y."/>
            <person name="Wang C.M."/>
            <person name="Sakai Y."/>
            <person name="Abe K."/>
            <person name="Yokota A."/>
            <person name="Donadio S."/>
            <person name="Cavaletti L."/>
            <person name="Monciardini P."/>
        </authorList>
    </citation>
    <scope>NUCLEOTIDE SEQUENCE [LARGE SCALE GENOMIC DNA]</scope>
    <source>
        <strain evidence="2 3">SOSP1-9</strain>
    </source>
</reference>
<dbReference type="SFLD" id="SFLDS00003">
    <property type="entry name" value="Haloacid_Dehalogenase"/>
    <property type="match status" value="1"/>
</dbReference>
<dbReference type="EMBL" id="BNJJ01000002">
    <property type="protein sequence ID" value="GHO82932.1"/>
    <property type="molecule type" value="Genomic_DNA"/>
</dbReference>
<dbReference type="PANTHER" id="PTHR43316">
    <property type="entry name" value="HYDROLASE, HALOACID DELAHOGENASE-RELATED"/>
    <property type="match status" value="1"/>
</dbReference>
<sequence>MKYDAIIFDLFGTLVDNFPPIAFKQLLTQLADVLQVPASEFIHLWNGVLWPKRMRGEFPTVQAAFSYVCTSLGVVPTEAQLEEAARMRLDYSRRSLVPRVDTVETLRCLKEAGYARALISDCSMEVPQLWETSALAPLIDVPIFSCVVKLKKPDPHIYALAFERLGIPPEHCLYVGDGGSRELTGAVAVGMQAVLICAPHEKDKGHDEHQQEVDGWRGPRIETLKEVLALVDEALVV</sequence>
<evidence type="ECO:0000256" key="1">
    <source>
        <dbReference type="ARBA" id="ARBA00022801"/>
    </source>
</evidence>
<accession>A0ABQ3V9W6</accession>
<organism evidence="2 3">
    <name type="scientific">Dictyobacter formicarum</name>
    <dbReference type="NCBI Taxonomy" id="2778368"/>
    <lineage>
        <taxon>Bacteria</taxon>
        <taxon>Bacillati</taxon>
        <taxon>Chloroflexota</taxon>
        <taxon>Ktedonobacteria</taxon>
        <taxon>Ktedonobacterales</taxon>
        <taxon>Dictyobacteraceae</taxon>
        <taxon>Dictyobacter</taxon>
    </lineage>
</organism>
<dbReference type="InterPro" id="IPR051540">
    <property type="entry name" value="S-2-haloacid_dehalogenase"/>
</dbReference>
<evidence type="ECO:0008006" key="4">
    <source>
        <dbReference type="Google" id="ProtNLM"/>
    </source>
</evidence>
<keyword evidence="3" id="KW-1185">Reference proteome</keyword>
<dbReference type="InterPro" id="IPR023214">
    <property type="entry name" value="HAD_sf"/>
</dbReference>
<dbReference type="Pfam" id="PF00702">
    <property type="entry name" value="Hydrolase"/>
    <property type="match status" value="1"/>
</dbReference>
<evidence type="ECO:0000313" key="2">
    <source>
        <dbReference type="EMBL" id="GHO82932.1"/>
    </source>
</evidence>
<dbReference type="SFLD" id="SFLDG01129">
    <property type="entry name" value="C1.5:_HAD__Beta-PGM__Phosphata"/>
    <property type="match status" value="1"/>
</dbReference>
<dbReference type="PANTHER" id="PTHR43316:SF3">
    <property type="entry name" value="HALOACID DEHALOGENASE, TYPE II (AFU_ORTHOLOGUE AFUA_2G07750)-RELATED"/>
    <property type="match status" value="1"/>
</dbReference>
<protein>
    <recommendedName>
        <fullName evidence="4">Haloacid dehalogenase</fullName>
    </recommendedName>
</protein>
<dbReference type="Gene3D" id="3.40.50.1000">
    <property type="entry name" value="HAD superfamily/HAD-like"/>
    <property type="match status" value="1"/>
</dbReference>
<dbReference type="RefSeq" id="WP_201360569.1">
    <property type="nucleotide sequence ID" value="NZ_BNJJ01000002.1"/>
</dbReference>
<name>A0ABQ3V9W6_9CHLR</name>
<keyword evidence="1" id="KW-0378">Hydrolase</keyword>
<comment type="caution">
    <text evidence="2">The sequence shown here is derived from an EMBL/GenBank/DDBJ whole genome shotgun (WGS) entry which is preliminary data.</text>
</comment>
<dbReference type="InterPro" id="IPR036412">
    <property type="entry name" value="HAD-like_sf"/>
</dbReference>
<gene>
    <name evidence="2" type="ORF">KSZ_09380</name>
</gene>